<dbReference type="EMBL" id="UPXX01000031">
    <property type="protein sequence ID" value="VBB46415.1"/>
    <property type="molecule type" value="Genomic_DNA"/>
</dbReference>
<feature type="signal peptide" evidence="1">
    <location>
        <begin position="1"/>
        <end position="23"/>
    </location>
</feature>
<reference evidence="2" key="1">
    <citation type="submission" date="2018-07" db="EMBL/GenBank/DDBJ databases">
        <authorList>
            <consortium name="Genoscope - CEA"/>
            <person name="William W."/>
        </authorList>
    </citation>
    <scope>NUCLEOTIDE SEQUENCE</scope>
    <source>
        <strain evidence="2">IK1</strain>
    </source>
</reference>
<accession>A0A653AEU7</accession>
<name>A0A653AEU7_UNCDX</name>
<dbReference type="InterPro" id="IPR025091">
    <property type="entry name" value="DUF4019"/>
</dbReference>
<dbReference type="AlphaFoldDB" id="A0A653AEU7"/>
<organism evidence="2">
    <name type="scientific">Uncultured Desulfatiglans sp</name>
    <dbReference type="NCBI Taxonomy" id="1748965"/>
    <lineage>
        <taxon>Bacteria</taxon>
        <taxon>Pseudomonadati</taxon>
        <taxon>Thermodesulfobacteriota</taxon>
        <taxon>Desulfobacteria</taxon>
        <taxon>Desulfatiglandales</taxon>
        <taxon>Desulfatiglandaceae</taxon>
        <taxon>Desulfatiglans</taxon>
        <taxon>environmental samples</taxon>
    </lineage>
</organism>
<protein>
    <recommendedName>
        <fullName evidence="3">DUF4019 domain-containing protein</fullName>
    </recommendedName>
</protein>
<evidence type="ECO:0008006" key="3">
    <source>
        <dbReference type="Google" id="ProtNLM"/>
    </source>
</evidence>
<proteinExistence type="predicted"/>
<evidence type="ECO:0000313" key="2">
    <source>
        <dbReference type="EMBL" id="VBB46415.1"/>
    </source>
</evidence>
<dbReference type="Pfam" id="PF13211">
    <property type="entry name" value="DUF4019"/>
    <property type="match status" value="1"/>
</dbReference>
<sequence>MRTVFVLLMIMLMVCFGFNQLMAETDSDETAVSAAEKWLSIIDAGGYSDSWNQASAYFRGAVTQQNWTALLEGVRKPLGKLVNRNILNAQESRSLPGAPDARYMVMFFKAAFAQKESAVETVTFVLDDGKWKAAGYFIR</sequence>
<gene>
    <name evidence="2" type="ORF">TRIP_B40276</name>
</gene>
<keyword evidence="1" id="KW-0732">Signal</keyword>
<feature type="chain" id="PRO_5024996842" description="DUF4019 domain-containing protein" evidence="1">
    <location>
        <begin position="24"/>
        <end position="139"/>
    </location>
</feature>
<evidence type="ECO:0000256" key="1">
    <source>
        <dbReference type="SAM" id="SignalP"/>
    </source>
</evidence>